<dbReference type="InterPro" id="IPR011004">
    <property type="entry name" value="Trimer_LpxA-like_sf"/>
</dbReference>
<dbReference type="EMBL" id="PNHK01000581">
    <property type="protein sequence ID" value="PMD00045.1"/>
    <property type="molecule type" value="Genomic_DNA"/>
</dbReference>
<comment type="similarity">
    <text evidence="1">Belongs to the transferase hexapeptide repeat family.</text>
</comment>
<dbReference type="InterPro" id="IPR051159">
    <property type="entry name" value="Hexapeptide_acetyltransf"/>
</dbReference>
<gene>
    <name evidence="3" type="ORF">CJ199_15155</name>
</gene>
<name>A0A2N6VIJ5_9MICO</name>
<dbReference type="Proteomes" id="UP000235598">
    <property type="component" value="Unassembled WGS sequence"/>
</dbReference>
<comment type="caution">
    <text evidence="3">The sequence shown here is derived from an EMBL/GenBank/DDBJ whole genome shotgun (WGS) entry which is preliminary data.</text>
</comment>
<dbReference type="SUPFAM" id="SSF51161">
    <property type="entry name" value="Trimeric LpxA-like enzymes"/>
    <property type="match status" value="1"/>
</dbReference>
<evidence type="ECO:0000256" key="1">
    <source>
        <dbReference type="ARBA" id="ARBA00007274"/>
    </source>
</evidence>
<keyword evidence="2" id="KW-0808">Transferase</keyword>
<accession>A0A2N6VIJ5</accession>
<reference evidence="3 4" key="1">
    <citation type="submission" date="2017-09" db="EMBL/GenBank/DDBJ databases">
        <title>Bacterial strain isolated from the female urinary microbiota.</title>
        <authorList>
            <person name="Thomas-White K."/>
            <person name="Kumar N."/>
            <person name="Forster S."/>
            <person name="Putonti C."/>
            <person name="Lawley T."/>
            <person name="Wolfe A.J."/>
        </authorList>
    </citation>
    <scope>NUCLEOTIDE SEQUENCE [LARGE SCALE GENOMIC DNA]</scope>
    <source>
        <strain evidence="3 4">UMB1301</strain>
    </source>
</reference>
<organism evidence="3 4">
    <name type="scientific">Brevibacterium paucivorans</name>
    <dbReference type="NCBI Taxonomy" id="170994"/>
    <lineage>
        <taxon>Bacteria</taxon>
        <taxon>Bacillati</taxon>
        <taxon>Actinomycetota</taxon>
        <taxon>Actinomycetes</taxon>
        <taxon>Micrococcales</taxon>
        <taxon>Brevibacteriaceae</taxon>
        <taxon>Brevibacterium</taxon>
    </lineage>
</organism>
<dbReference type="GO" id="GO:0008374">
    <property type="term" value="F:O-acyltransferase activity"/>
    <property type="evidence" value="ECO:0007669"/>
    <property type="project" value="TreeGrafter"/>
</dbReference>
<protein>
    <recommendedName>
        <fullName evidence="5">Bifunctional UDP-N-acetylglucosamine diphosphorylase/glucosamine-1-phosphate N-acetyltransferase GlmU</fullName>
    </recommendedName>
</protein>
<sequence length="119" mass="12753">TVEHWMREGVTVVDPETTWIDSDVSLSPDVTILPNVQLHASVFVNYDGQTKHRTVVGSHCRTGSDTMFIAPVTVGDGAYSGAGTVIRKDVPAGSLAITYAEQKNIEGWVQKNRPGTAAA</sequence>
<dbReference type="PANTHER" id="PTHR23416:SF23">
    <property type="entry name" value="ACETYLTRANSFERASE C18B11.09C-RELATED"/>
    <property type="match status" value="1"/>
</dbReference>
<evidence type="ECO:0000313" key="4">
    <source>
        <dbReference type="Proteomes" id="UP000235598"/>
    </source>
</evidence>
<dbReference type="Gene3D" id="2.160.10.10">
    <property type="entry name" value="Hexapeptide repeat proteins"/>
    <property type="match status" value="1"/>
</dbReference>
<feature type="non-terminal residue" evidence="3">
    <location>
        <position position="119"/>
    </location>
</feature>
<dbReference type="AlphaFoldDB" id="A0A2N6VIJ5"/>
<dbReference type="GO" id="GO:0005829">
    <property type="term" value="C:cytosol"/>
    <property type="evidence" value="ECO:0007669"/>
    <property type="project" value="TreeGrafter"/>
</dbReference>
<feature type="non-terminal residue" evidence="3">
    <location>
        <position position="1"/>
    </location>
</feature>
<dbReference type="PANTHER" id="PTHR23416">
    <property type="entry name" value="SIALIC ACID SYNTHASE-RELATED"/>
    <property type="match status" value="1"/>
</dbReference>
<proteinExistence type="inferred from homology"/>
<evidence type="ECO:0008006" key="5">
    <source>
        <dbReference type="Google" id="ProtNLM"/>
    </source>
</evidence>
<evidence type="ECO:0000313" key="3">
    <source>
        <dbReference type="EMBL" id="PMD00045.1"/>
    </source>
</evidence>
<evidence type="ECO:0000256" key="2">
    <source>
        <dbReference type="ARBA" id="ARBA00022679"/>
    </source>
</evidence>